<evidence type="ECO:0000259" key="11">
    <source>
        <dbReference type="PROSITE" id="PS51283"/>
    </source>
</evidence>
<evidence type="ECO:0000259" key="10">
    <source>
        <dbReference type="PROSITE" id="PS50235"/>
    </source>
</evidence>
<evidence type="ECO:0000256" key="2">
    <source>
        <dbReference type="ARBA" id="ARBA00009085"/>
    </source>
</evidence>
<name>A0A9W7KV58_9STRA</name>
<dbReference type="GO" id="GO:0004843">
    <property type="term" value="F:cysteine-type deubiquitinase activity"/>
    <property type="evidence" value="ECO:0007669"/>
    <property type="project" value="UniProtKB-EC"/>
</dbReference>
<feature type="region of interest" description="Disordered" evidence="8">
    <location>
        <begin position="699"/>
        <end position="722"/>
    </location>
</feature>
<keyword evidence="13" id="KW-1185">Reference proteome</keyword>
<evidence type="ECO:0000256" key="8">
    <source>
        <dbReference type="SAM" id="MobiDB-lite"/>
    </source>
</evidence>
<comment type="similarity">
    <text evidence="2">Belongs to the peptidase C19 family.</text>
</comment>
<dbReference type="Gene3D" id="3.30.2230.10">
    <property type="entry name" value="DUSP-like"/>
    <property type="match status" value="1"/>
</dbReference>
<dbReference type="PROSITE" id="PS00973">
    <property type="entry name" value="USP_2"/>
    <property type="match status" value="1"/>
</dbReference>
<evidence type="ECO:0000256" key="3">
    <source>
        <dbReference type="ARBA" id="ARBA00012759"/>
    </source>
</evidence>
<evidence type="ECO:0000256" key="4">
    <source>
        <dbReference type="ARBA" id="ARBA00022670"/>
    </source>
</evidence>
<dbReference type="PROSITE" id="PS50235">
    <property type="entry name" value="USP_3"/>
    <property type="match status" value="1"/>
</dbReference>
<dbReference type="Gene3D" id="1.10.238.10">
    <property type="entry name" value="EF-hand"/>
    <property type="match status" value="2"/>
</dbReference>
<gene>
    <name evidence="12" type="ORF">TrLO_g2938</name>
</gene>
<organism evidence="12 13">
    <name type="scientific">Triparma laevis f. longispina</name>
    <dbReference type="NCBI Taxonomy" id="1714387"/>
    <lineage>
        <taxon>Eukaryota</taxon>
        <taxon>Sar</taxon>
        <taxon>Stramenopiles</taxon>
        <taxon>Ochrophyta</taxon>
        <taxon>Bolidophyceae</taxon>
        <taxon>Parmales</taxon>
        <taxon>Triparmaceae</taxon>
        <taxon>Triparma</taxon>
    </lineage>
</organism>
<dbReference type="InterPro" id="IPR011992">
    <property type="entry name" value="EF-hand-dom_pair"/>
</dbReference>
<feature type="region of interest" description="Disordered" evidence="8">
    <location>
        <begin position="1212"/>
        <end position="1236"/>
    </location>
</feature>
<feature type="domain" description="USP" evidence="10">
    <location>
        <begin position="836"/>
        <end position="1675"/>
    </location>
</feature>
<dbReference type="PROSITE" id="PS00972">
    <property type="entry name" value="USP_1"/>
    <property type="match status" value="1"/>
</dbReference>
<dbReference type="PANTHER" id="PTHR21646:SF24">
    <property type="entry name" value="UBIQUITIN CARBOXYL-TERMINAL HYDROLASE"/>
    <property type="match status" value="1"/>
</dbReference>
<feature type="compositionally biased region" description="Basic and acidic residues" evidence="8">
    <location>
        <begin position="1558"/>
        <end position="1576"/>
    </location>
</feature>
<feature type="compositionally biased region" description="Basic and acidic residues" evidence="8">
    <location>
        <begin position="1105"/>
        <end position="1114"/>
    </location>
</feature>
<feature type="compositionally biased region" description="Basic and acidic residues" evidence="8">
    <location>
        <begin position="1138"/>
        <end position="1151"/>
    </location>
</feature>
<feature type="compositionally biased region" description="Basic residues" evidence="8">
    <location>
        <begin position="797"/>
        <end position="806"/>
    </location>
</feature>
<feature type="compositionally biased region" description="Basic and acidic residues" evidence="8">
    <location>
        <begin position="1216"/>
        <end position="1226"/>
    </location>
</feature>
<feature type="compositionally biased region" description="Basic and acidic residues" evidence="8">
    <location>
        <begin position="1519"/>
        <end position="1545"/>
    </location>
</feature>
<dbReference type="Pfam" id="PF00443">
    <property type="entry name" value="UCH"/>
    <property type="match status" value="1"/>
</dbReference>
<dbReference type="PANTHER" id="PTHR21646">
    <property type="entry name" value="UBIQUITIN CARBOXYL-TERMINAL HYDROLASE"/>
    <property type="match status" value="1"/>
</dbReference>
<dbReference type="GO" id="GO:0016579">
    <property type="term" value="P:protein deubiquitination"/>
    <property type="evidence" value="ECO:0007669"/>
    <property type="project" value="InterPro"/>
</dbReference>
<dbReference type="InterPro" id="IPR038765">
    <property type="entry name" value="Papain-like_cys_pep_sf"/>
</dbReference>
<dbReference type="Gene3D" id="3.90.70.10">
    <property type="entry name" value="Cysteine proteinases"/>
    <property type="match status" value="2"/>
</dbReference>
<keyword evidence="7" id="KW-0788">Thiol protease</keyword>
<feature type="domain" description="DUSP" evidence="11">
    <location>
        <begin position="461"/>
        <end position="609"/>
    </location>
</feature>
<feature type="compositionally biased region" description="Low complexity" evidence="8">
    <location>
        <begin position="807"/>
        <end position="824"/>
    </location>
</feature>
<dbReference type="InterPro" id="IPR028889">
    <property type="entry name" value="USP"/>
</dbReference>
<evidence type="ECO:0000256" key="1">
    <source>
        <dbReference type="ARBA" id="ARBA00000707"/>
    </source>
</evidence>
<sequence length="1713" mass="191313">MGVGSSSSKREILSKAEVQKLSTVTELKILERAFMRLSTRQLPPTPSYSYSYSSPPLPTIPSSTFSTSISPTPYPPSGLNECVFSSFNFHNNPSLNYNDFSAAITILNSGTISQKTKILFYVYDVERTGTVKKTKLRQFIQAIHGEKIAQSKTTGIALRELFSRTGNPSCCTFGEFFEWVKYGERHVLGGWFEDLVEGMMRKPSRKFSELEHRYNPERDIDLLIHSYKLTPTQIREIRRKHELLKRPSPTPPNKETQLGGKFTSEIFSKCSEKYFVGNLAKLVFEAGAKSVKGFWTIRDFLEFGCVAVRGKEEELFRFGFRCFDGDGDGCLDEEECQRMGEVLLEQLRFKEGKPHTNTITEEERETLGLQPGSTLETLHQQILDEVKTSSVPGSLGHPIPPSSSDSNPPHASPSNSSPKSNAPTGITLPGFIFWINLYPSRSSFLSDLSLISGGIMGVKPSTVKTEKQIIQTIIDMSLEEEKEIEGGNMYNLISARWYQNWSEFETPNNSNNGGAANSNSNNSQMGRSLKRSSFSITNSPSKQFHPLNQRKPQIPPINNRELFLPNSNVQLKPGLLMDSDYKLLPPTAYNALESWYGYEGAPPISRLSTVNSFCEYNVELYPLVTHVSLCVKDEKLKLYRNEVLVSRKEKVQDFIKNMCEDLKEDPERSRLWVLKENTQHPVESHGSPQSIPHKRLEEMKNDSDVQHSNPMNGRSSPSSPSAISTDAVLALDMTFEQTVVSTNASLLLEIMNQDGTWPRARSSSPIPLQSDETKTIDETKEMEVDSSQDNIVFDGRKNKRGAKKKANGGAPPLPQLISSPSSVSMTTNGQVSFGEVGLGNLGNTCYMNATIQALSHTPVLRQYFTSKKYLNDVNGDNPLGHGGRLAHAFGNLIGDLWTTKTGGSINPKIFKDTVARVNDQFAGNEQHDAQELLTFLLNGLSEDLNRIVDKPYLENPDSDGRPDHVLADIWWRNNLQRELSIIVALFTGQFKATTTCHKCGYCSARYEPFITLQLQLPEDTMVTVPCSFVKKNGEPPIKCSVRIEREGTLEDVLDECARLFGDVDLSQNTDGDQMDVEEEKSTLESVSSGASPLVNRKKKKKKTRNGGDESEPRSSGESSESNSDSDTQSGEEKDMEEEPKPEVTIDSGDKTKKLTPLQKKLRAVAKTYCAVDIDQNRVVSIIPAAKKIGEWFGHSTTIWIYELETFPAPKPTAKVVKGEESKDPGKTSEAPPPGPRDMYIAVGQRTLERASTQYFINPFKMVTFGPPQLMKLQLNVMTGRQIYDAIARRLDRFVIKKDFVKGESGAPDDADLTGGSETFNPHDHKFPTLINDEDVAGGPMPRHGFRLRLVNRETTGCSRCHWLKCCQGCYVPDNDLPCVVADGDTVMADYHITVMQENFDNSELPKVTVHDSVATNEKLANSAISLDECIKQFAEEEVVPEVYCGKCKDHIPATKKILIWRLPPIMICHLKRFQHTMTSKRKLRNLVSFSLDDQDFSSIMAENKMNDGIAPEAEEVPGADEKMTDVKSEGKEEEDKSTNDDVHMSEEEDEDIVMVDGAESKHEMLESASDNDRNDENEGNEGVEDDEDDEAARLAQKKIVENMNNLSNDVTGRGESLYSLYSVVHHIGALNAGHYVATAKEKDNTWKLFNDASISKVDKEKLVDPSAYLLFYARKDVSEEQLSDLWSIGDEATDPADLEKLLRQRDGGRCTIS</sequence>
<evidence type="ECO:0000313" key="13">
    <source>
        <dbReference type="Proteomes" id="UP001165122"/>
    </source>
</evidence>
<dbReference type="EC" id="3.4.19.12" evidence="3"/>
<feature type="region of interest" description="Disordered" evidence="8">
    <location>
        <begin position="1067"/>
        <end position="1151"/>
    </location>
</feature>
<dbReference type="Pfam" id="PF06337">
    <property type="entry name" value="DUSP"/>
    <property type="match status" value="1"/>
</dbReference>
<feature type="region of interest" description="Disordered" evidence="8">
    <location>
        <begin position="389"/>
        <end position="422"/>
    </location>
</feature>
<feature type="compositionally biased region" description="Polar residues" evidence="8">
    <location>
        <begin position="531"/>
        <end position="542"/>
    </location>
</feature>
<feature type="compositionally biased region" description="Basic and acidic residues" evidence="8">
    <location>
        <begin position="771"/>
        <end position="783"/>
    </location>
</feature>
<comment type="catalytic activity">
    <reaction evidence="1">
        <text>Thiol-dependent hydrolysis of ester, thioester, amide, peptide and isopeptide bonds formed by the C-terminal Gly of ubiquitin (a 76-residue protein attached to proteins as an intracellular targeting signal).</text>
        <dbReference type="EC" id="3.4.19.12"/>
    </reaction>
</comment>
<evidence type="ECO:0000259" key="9">
    <source>
        <dbReference type="PROSITE" id="PS50222"/>
    </source>
</evidence>
<dbReference type="SUPFAM" id="SSF47473">
    <property type="entry name" value="EF-hand"/>
    <property type="match status" value="2"/>
</dbReference>
<dbReference type="OrthoDB" id="191686at2759"/>
<feature type="compositionally biased region" description="Acidic residues" evidence="8">
    <location>
        <begin position="1577"/>
        <end position="1590"/>
    </location>
</feature>
<dbReference type="InterPro" id="IPR002048">
    <property type="entry name" value="EF_hand_dom"/>
</dbReference>
<keyword evidence="4" id="KW-0645">Protease</keyword>
<evidence type="ECO:0000256" key="5">
    <source>
        <dbReference type="ARBA" id="ARBA00022786"/>
    </source>
</evidence>
<evidence type="ECO:0000313" key="12">
    <source>
        <dbReference type="EMBL" id="GMI12455.1"/>
    </source>
</evidence>
<dbReference type="InterPro" id="IPR018200">
    <property type="entry name" value="USP_CS"/>
</dbReference>
<comment type="caution">
    <text evidence="12">The sequence shown here is derived from an EMBL/GenBank/DDBJ whole genome shotgun (WGS) entry which is preliminary data.</text>
</comment>
<dbReference type="GO" id="GO:0006508">
    <property type="term" value="P:proteolysis"/>
    <property type="evidence" value="ECO:0007669"/>
    <property type="project" value="UniProtKB-KW"/>
</dbReference>
<feature type="compositionally biased region" description="Low complexity" evidence="8">
    <location>
        <begin position="402"/>
        <end position="422"/>
    </location>
</feature>
<feature type="compositionally biased region" description="Low complexity" evidence="8">
    <location>
        <begin position="508"/>
        <end position="523"/>
    </location>
</feature>
<protein>
    <recommendedName>
        <fullName evidence="3">ubiquitinyl hydrolase 1</fullName>
        <ecNumber evidence="3">3.4.19.12</ecNumber>
    </recommendedName>
</protein>
<dbReference type="Proteomes" id="UP001165122">
    <property type="component" value="Unassembled WGS sequence"/>
</dbReference>
<dbReference type="SUPFAM" id="SSF143791">
    <property type="entry name" value="DUSP-like"/>
    <property type="match status" value="1"/>
</dbReference>
<reference evidence="13" key="1">
    <citation type="journal article" date="2023" name="Commun. Biol.">
        <title>Genome analysis of Parmales, the sister group of diatoms, reveals the evolutionary specialization of diatoms from phago-mixotrophs to photoautotrophs.</title>
        <authorList>
            <person name="Ban H."/>
            <person name="Sato S."/>
            <person name="Yoshikawa S."/>
            <person name="Yamada K."/>
            <person name="Nakamura Y."/>
            <person name="Ichinomiya M."/>
            <person name="Sato N."/>
            <person name="Blanc-Mathieu R."/>
            <person name="Endo H."/>
            <person name="Kuwata A."/>
            <person name="Ogata H."/>
        </authorList>
    </citation>
    <scope>NUCLEOTIDE SEQUENCE [LARGE SCALE GENOMIC DNA]</scope>
    <source>
        <strain evidence="13">NIES 3700</strain>
    </source>
</reference>
<dbReference type="InterPro" id="IPR006615">
    <property type="entry name" value="Pept_C19_DUSP"/>
</dbReference>
<feature type="region of interest" description="Disordered" evidence="8">
    <location>
        <begin position="508"/>
        <end position="552"/>
    </location>
</feature>
<dbReference type="InterPro" id="IPR001394">
    <property type="entry name" value="Peptidase_C19_UCH"/>
</dbReference>
<dbReference type="SUPFAM" id="SSF54001">
    <property type="entry name" value="Cysteine proteinases"/>
    <property type="match status" value="1"/>
</dbReference>
<evidence type="ECO:0000256" key="7">
    <source>
        <dbReference type="ARBA" id="ARBA00022807"/>
    </source>
</evidence>
<feature type="compositionally biased region" description="Low complexity" evidence="8">
    <location>
        <begin position="1115"/>
        <end position="1128"/>
    </location>
</feature>
<dbReference type="SMART" id="SM00695">
    <property type="entry name" value="DUSP"/>
    <property type="match status" value="1"/>
</dbReference>
<feature type="region of interest" description="Disordered" evidence="8">
    <location>
        <begin position="1504"/>
        <end position="1590"/>
    </location>
</feature>
<feature type="compositionally biased region" description="Basic residues" evidence="8">
    <location>
        <begin position="1095"/>
        <end position="1104"/>
    </location>
</feature>
<dbReference type="EMBL" id="BRXW01000177">
    <property type="protein sequence ID" value="GMI12455.1"/>
    <property type="molecule type" value="Genomic_DNA"/>
</dbReference>
<dbReference type="InterPro" id="IPR050185">
    <property type="entry name" value="Ub_carboxyl-term_hydrolase"/>
</dbReference>
<dbReference type="InterPro" id="IPR035927">
    <property type="entry name" value="DUSP-like_sf"/>
</dbReference>
<feature type="domain" description="EF-hand" evidence="9">
    <location>
        <begin position="311"/>
        <end position="346"/>
    </location>
</feature>
<keyword evidence="6" id="KW-0378">Hydrolase</keyword>
<evidence type="ECO:0000256" key="6">
    <source>
        <dbReference type="ARBA" id="ARBA00022801"/>
    </source>
</evidence>
<proteinExistence type="inferred from homology"/>
<dbReference type="PROSITE" id="PS50222">
    <property type="entry name" value="EF_HAND_2"/>
    <property type="match status" value="1"/>
</dbReference>
<keyword evidence="5" id="KW-0833">Ubl conjugation pathway</keyword>
<dbReference type="GO" id="GO:0005509">
    <property type="term" value="F:calcium ion binding"/>
    <property type="evidence" value="ECO:0007669"/>
    <property type="project" value="InterPro"/>
</dbReference>
<dbReference type="PROSITE" id="PS51283">
    <property type="entry name" value="DUSP"/>
    <property type="match status" value="1"/>
</dbReference>
<feature type="region of interest" description="Disordered" evidence="8">
    <location>
        <begin position="757"/>
        <end position="824"/>
    </location>
</feature>
<accession>A0A9W7KV58</accession>